<reference evidence="3" key="1">
    <citation type="submission" date="2020-10" db="EMBL/GenBank/DDBJ databases">
        <authorList>
            <person name="Gilroy R."/>
        </authorList>
    </citation>
    <scope>NUCLEOTIDE SEQUENCE</scope>
    <source>
        <strain evidence="3">B3-1481</strain>
    </source>
</reference>
<evidence type="ECO:0000313" key="4">
    <source>
        <dbReference type="Proteomes" id="UP000823769"/>
    </source>
</evidence>
<dbReference type="EMBL" id="JADILW010000005">
    <property type="protein sequence ID" value="MBO8479548.1"/>
    <property type="molecule type" value="Genomic_DNA"/>
</dbReference>
<dbReference type="Pfam" id="PF13648">
    <property type="entry name" value="Lipocalin_4"/>
    <property type="match status" value="1"/>
</dbReference>
<feature type="signal peptide" evidence="1">
    <location>
        <begin position="1"/>
        <end position="21"/>
    </location>
</feature>
<accession>A0A9D9IXZ0</accession>
<evidence type="ECO:0000313" key="3">
    <source>
        <dbReference type="EMBL" id="MBO8479548.1"/>
    </source>
</evidence>
<feature type="chain" id="PRO_5039308523" description="Lipocalin-like domain-containing protein" evidence="1">
    <location>
        <begin position="22"/>
        <end position="129"/>
    </location>
</feature>
<protein>
    <recommendedName>
        <fullName evidence="2">Lipocalin-like domain-containing protein</fullName>
    </recommendedName>
</protein>
<dbReference type="AlphaFoldDB" id="A0A9D9IXZ0"/>
<dbReference type="Proteomes" id="UP000823769">
    <property type="component" value="Unassembled WGS sequence"/>
</dbReference>
<comment type="caution">
    <text evidence="3">The sequence shown here is derived from an EMBL/GenBank/DDBJ whole genome shotgun (WGS) entry which is preliminary data.</text>
</comment>
<sequence length="129" mass="14397">MKRFLCIMAALVSLFFFSSCGKDSPFDVSDIVGAWSLYRVRAVEGDEVIDSDEAPEGTMCFEFDDDGTGRLWGTDLQETGFSYTVSGSELIMDSAGSVIEVTIVTLTEDELSFSFVEDSAEMTYWFRRI</sequence>
<reference evidence="3" key="2">
    <citation type="journal article" date="2021" name="PeerJ">
        <title>Extensive microbial diversity within the chicken gut microbiome revealed by metagenomics and culture.</title>
        <authorList>
            <person name="Gilroy R."/>
            <person name="Ravi A."/>
            <person name="Getino M."/>
            <person name="Pursley I."/>
            <person name="Horton D.L."/>
            <person name="Alikhan N.F."/>
            <person name="Baker D."/>
            <person name="Gharbi K."/>
            <person name="Hall N."/>
            <person name="Watson M."/>
            <person name="Adriaenssens E.M."/>
            <person name="Foster-Nyarko E."/>
            <person name="Jarju S."/>
            <person name="Secka A."/>
            <person name="Antonio M."/>
            <person name="Oren A."/>
            <person name="Chaudhuri R.R."/>
            <person name="La Ragione R."/>
            <person name="Hildebrand F."/>
            <person name="Pallen M.J."/>
        </authorList>
    </citation>
    <scope>NUCLEOTIDE SEQUENCE</scope>
    <source>
        <strain evidence="3">B3-1481</strain>
    </source>
</reference>
<evidence type="ECO:0000256" key="1">
    <source>
        <dbReference type="SAM" id="SignalP"/>
    </source>
</evidence>
<feature type="domain" description="Lipocalin-like" evidence="2">
    <location>
        <begin position="31"/>
        <end position="113"/>
    </location>
</feature>
<name>A0A9D9IXZ0_9BACT</name>
<dbReference type="InterPro" id="IPR024311">
    <property type="entry name" value="Lipocalin-like"/>
</dbReference>
<organism evidence="3 4">
    <name type="scientific">Candidatus Cryptobacteroides avistercoris</name>
    <dbReference type="NCBI Taxonomy" id="2840758"/>
    <lineage>
        <taxon>Bacteria</taxon>
        <taxon>Pseudomonadati</taxon>
        <taxon>Bacteroidota</taxon>
        <taxon>Bacteroidia</taxon>
        <taxon>Bacteroidales</taxon>
        <taxon>Candidatus Cryptobacteroides</taxon>
    </lineage>
</organism>
<keyword evidence="1" id="KW-0732">Signal</keyword>
<proteinExistence type="predicted"/>
<dbReference type="PROSITE" id="PS51257">
    <property type="entry name" value="PROKAR_LIPOPROTEIN"/>
    <property type="match status" value="1"/>
</dbReference>
<evidence type="ECO:0000259" key="2">
    <source>
        <dbReference type="Pfam" id="PF13648"/>
    </source>
</evidence>
<gene>
    <name evidence="3" type="ORF">IAB76_00330</name>
</gene>